<organism evidence="11 12">
    <name type="scientific">Enterococcus villorum</name>
    <dbReference type="NCBI Taxonomy" id="112904"/>
    <lineage>
        <taxon>Bacteria</taxon>
        <taxon>Bacillati</taxon>
        <taxon>Bacillota</taxon>
        <taxon>Bacilli</taxon>
        <taxon>Lactobacillales</taxon>
        <taxon>Enterococcaceae</taxon>
        <taxon>Enterococcus</taxon>
    </lineage>
</organism>
<dbReference type="InterPro" id="IPR015655">
    <property type="entry name" value="PP2C"/>
</dbReference>
<sequence length="246" mass="27286">MQIEYQSDVGKRRNTNQDYASVFTNQAGIKLAVLADGMGGHRAGDIASQMAVTNLGTAWESLSISDDEKVAQWFIQTIQEENTRIYQRGQEQPEYNGMGTTIVAAALSKDQFTIAHVGDSRAYLIREDRIIQLTEDHSLVNELVKSGEISEEMAVNHPRKNILTRSVGMPGTVEVDVSTYFWQLKDRLLLCSDGLTNMLSEEMIGTIVNQDGDLLDKVTELIKRANEAGGADNITVLLIEYKEDVA</sequence>
<dbReference type="OrthoDB" id="9801841at2"/>
<protein>
    <recommendedName>
        <fullName evidence="2">protein-serine/threonine phosphatase</fullName>
        <ecNumber evidence="2">3.1.3.16</ecNumber>
    </recommendedName>
</protein>
<dbReference type="Pfam" id="PF13672">
    <property type="entry name" value="PP2C_2"/>
    <property type="match status" value="1"/>
</dbReference>
<evidence type="ECO:0000256" key="3">
    <source>
        <dbReference type="ARBA" id="ARBA00022723"/>
    </source>
</evidence>
<dbReference type="NCBIfam" id="NF033484">
    <property type="entry name" value="Stp1_PP2C_phos"/>
    <property type="match status" value="1"/>
</dbReference>
<dbReference type="InterPro" id="IPR001932">
    <property type="entry name" value="PPM-type_phosphatase-like_dom"/>
</dbReference>
<evidence type="ECO:0000256" key="1">
    <source>
        <dbReference type="ARBA" id="ARBA00001936"/>
    </source>
</evidence>
<proteinExistence type="predicted"/>
<evidence type="ECO:0000256" key="7">
    <source>
        <dbReference type="ARBA" id="ARBA00047761"/>
    </source>
</evidence>
<evidence type="ECO:0000313" key="10">
    <source>
        <dbReference type="EMBL" id="GEL91523.1"/>
    </source>
</evidence>
<reference evidence="10 13" key="2">
    <citation type="submission" date="2019-07" db="EMBL/GenBank/DDBJ databases">
        <title>Whole genome shotgun sequence of Enterococcus villorum NBRC 100699.</title>
        <authorList>
            <person name="Hosoyama A."/>
            <person name="Uohara A."/>
            <person name="Ohji S."/>
            <person name="Ichikawa N."/>
        </authorList>
    </citation>
    <scope>NUCLEOTIDE SEQUENCE [LARGE SCALE GENOMIC DNA]</scope>
    <source>
        <strain evidence="10 13">NBRC 100699</strain>
    </source>
</reference>
<dbReference type="STRING" id="112904.BH747_10645"/>
<keyword evidence="6" id="KW-0464">Manganese</keyword>
<evidence type="ECO:0000256" key="2">
    <source>
        <dbReference type="ARBA" id="ARBA00013081"/>
    </source>
</evidence>
<dbReference type="GO" id="GO:0004722">
    <property type="term" value="F:protein serine/threonine phosphatase activity"/>
    <property type="evidence" value="ECO:0007669"/>
    <property type="project" value="UniProtKB-EC"/>
</dbReference>
<dbReference type="Gene3D" id="3.60.40.10">
    <property type="entry name" value="PPM-type phosphatase domain"/>
    <property type="match status" value="1"/>
</dbReference>
<dbReference type="SUPFAM" id="SSF81606">
    <property type="entry name" value="PP2C-like"/>
    <property type="match status" value="1"/>
</dbReference>
<dbReference type="RefSeq" id="WP_010750164.1">
    <property type="nucleotide sequence ID" value="NZ_BJWF01000006.1"/>
</dbReference>
<dbReference type="AlphaFoldDB" id="A0A1V8Y8T1"/>
<keyword evidence="4" id="KW-0378">Hydrolase</keyword>
<keyword evidence="3" id="KW-0479">Metal-binding</keyword>
<evidence type="ECO:0000256" key="6">
    <source>
        <dbReference type="ARBA" id="ARBA00023211"/>
    </source>
</evidence>
<accession>A0A1V8Y8T1</accession>
<dbReference type="PANTHER" id="PTHR47992">
    <property type="entry name" value="PROTEIN PHOSPHATASE"/>
    <property type="match status" value="1"/>
</dbReference>
<comment type="catalytic activity">
    <reaction evidence="8">
        <text>O-phospho-L-threonyl-[protein] + H2O = L-threonyl-[protein] + phosphate</text>
        <dbReference type="Rhea" id="RHEA:47004"/>
        <dbReference type="Rhea" id="RHEA-COMP:11060"/>
        <dbReference type="Rhea" id="RHEA-COMP:11605"/>
        <dbReference type="ChEBI" id="CHEBI:15377"/>
        <dbReference type="ChEBI" id="CHEBI:30013"/>
        <dbReference type="ChEBI" id="CHEBI:43474"/>
        <dbReference type="ChEBI" id="CHEBI:61977"/>
        <dbReference type="EC" id="3.1.3.16"/>
    </reaction>
</comment>
<comment type="catalytic activity">
    <reaction evidence="7">
        <text>O-phospho-L-seryl-[protein] + H2O = L-seryl-[protein] + phosphate</text>
        <dbReference type="Rhea" id="RHEA:20629"/>
        <dbReference type="Rhea" id="RHEA-COMP:9863"/>
        <dbReference type="Rhea" id="RHEA-COMP:11604"/>
        <dbReference type="ChEBI" id="CHEBI:15377"/>
        <dbReference type="ChEBI" id="CHEBI:29999"/>
        <dbReference type="ChEBI" id="CHEBI:43474"/>
        <dbReference type="ChEBI" id="CHEBI:83421"/>
        <dbReference type="EC" id="3.1.3.16"/>
    </reaction>
</comment>
<evidence type="ECO:0000259" key="9">
    <source>
        <dbReference type="PROSITE" id="PS51746"/>
    </source>
</evidence>
<evidence type="ECO:0000313" key="11">
    <source>
        <dbReference type="EMBL" id="OQO69034.1"/>
    </source>
</evidence>
<feature type="domain" description="PPM-type phosphatase" evidence="9">
    <location>
        <begin position="2"/>
        <end position="241"/>
    </location>
</feature>
<comment type="cofactor">
    <cofactor evidence="1">
        <name>Mn(2+)</name>
        <dbReference type="ChEBI" id="CHEBI:29035"/>
    </cofactor>
</comment>
<dbReference type="Proteomes" id="UP000321830">
    <property type="component" value="Unassembled WGS sequence"/>
</dbReference>
<comment type="caution">
    <text evidence="11">The sequence shown here is derived from an EMBL/GenBank/DDBJ whole genome shotgun (WGS) entry which is preliminary data.</text>
</comment>
<name>A0A1V8Y8T1_9ENTE</name>
<evidence type="ECO:0000256" key="8">
    <source>
        <dbReference type="ARBA" id="ARBA00048336"/>
    </source>
</evidence>
<dbReference type="Proteomes" id="UP000192477">
    <property type="component" value="Unassembled WGS sequence"/>
</dbReference>
<evidence type="ECO:0000313" key="13">
    <source>
        <dbReference type="Proteomes" id="UP000321830"/>
    </source>
</evidence>
<keyword evidence="5" id="KW-0904">Protein phosphatase</keyword>
<dbReference type="CDD" id="cd00143">
    <property type="entry name" value="PP2Cc"/>
    <property type="match status" value="1"/>
</dbReference>
<dbReference type="SMART" id="SM00331">
    <property type="entry name" value="PP2C_SIG"/>
    <property type="match status" value="1"/>
</dbReference>
<evidence type="ECO:0000256" key="5">
    <source>
        <dbReference type="ARBA" id="ARBA00022912"/>
    </source>
</evidence>
<evidence type="ECO:0000313" key="12">
    <source>
        <dbReference type="Proteomes" id="UP000192477"/>
    </source>
</evidence>
<dbReference type="GO" id="GO:0046872">
    <property type="term" value="F:metal ion binding"/>
    <property type="evidence" value="ECO:0007669"/>
    <property type="project" value="UniProtKB-KW"/>
</dbReference>
<dbReference type="PROSITE" id="PS51746">
    <property type="entry name" value="PPM_2"/>
    <property type="match status" value="1"/>
</dbReference>
<gene>
    <name evidence="10" type="primary">stp</name>
    <name evidence="11" type="ORF">BH747_10645</name>
    <name evidence="10" type="ORF">EVI01_08600</name>
</gene>
<reference evidence="11 12" key="1">
    <citation type="journal article" date="2017" name="BMC Microbiol.">
        <title>Comparative genomics of Enterococcus spp. isolated from bovine feces.</title>
        <authorList>
            <person name="Beukers A.G."/>
            <person name="Zaheer R."/>
            <person name="Goji N."/>
            <person name="Amoako K.K."/>
            <person name="Chaves A.V."/>
            <person name="Ward M.P."/>
            <person name="McAllister T.A."/>
        </authorList>
    </citation>
    <scope>NUCLEOTIDE SEQUENCE [LARGE SCALE GENOMIC DNA]</scope>
    <source>
        <strain evidence="11 12">F1129D 143</strain>
    </source>
</reference>
<evidence type="ECO:0000256" key="4">
    <source>
        <dbReference type="ARBA" id="ARBA00022801"/>
    </source>
</evidence>
<dbReference type="FunFam" id="3.60.40.10:FF:000002">
    <property type="entry name" value="Serine/threonine phosphatase stp"/>
    <property type="match status" value="1"/>
</dbReference>
<dbReference type="SMART" id="SM00332">
    <property type="entry name" value="PP2Cc"/>
    <property type="match status" value="1"/>
</dbReference>
<dbReference type="EC" id="3.1.3.16" evidence="2"/>
<dbReference type="InterPro" id="IPR036457">
    <property type="entry name" value="PPM-type-like_dom_sf"/>
</dbReference>
<dbReference type="EMBL" id="MJEA01000012">
    <property type="protein sequence ID" value="OQO69034.1"/>
    <property type="molecule type" value="Genomic_DNA"/>
</dbReference>
<dbReference type="EMBL" id="BJWF01000006">
    <property type="protein sequence ID" value="GEL91523.1"/>
    <property type="molecule type" value="Genomic_DNA"/>
</dbReference>